<dbReference type="InterPro" id="IPR003660">
    <property type="entry name" value="HAMP_dom"/>
</dbReference>
<dbReference type="Gene3D" id="3.40.50.2300">
    <property type="match status" value="1"/>
</dbReference>
<dbReference type="PROSITE" id="PS50885">
    <property type="entry name" value="HAMP"/>
    <property type="match status" value="1"/>
</dbReference>
<dbReference type="CDD" id="cd06225">
    <property type="entry name" value="HAMP"/>
    <property type="match status" value="1"/>
</dbReference>
<dbReference type="SUPFAM" id="SSF158472">
    <property type="entry name" value="HAMP domain-like"/>
    <property type="match status" value="1"/>
</dbReference>
<evidence type="ECO:0000259" key="10">
    <source>
        <dbReference type="PROSITE" id="PS50113"/>
    </source>
</evidence>
<dbReference type="PROSITE" id="PS50109">
    <property type="entry name" value="HIS_KIN"/>
    <property type="match status" value="1"/>
</dbReference>
<dbReference type="SUPFAM" id="SSF47384">
    <property type="entry name" value="Homodimeric domain of signal transducing histidine kinase"/>
    <property type="match status" value="1"/>
</dbReference>
<feature type="domain" description="Histidine kinase" evidence="7">
    <location>
        <begin position="571"/>
        <end position="794"/>
    </location>
</feature>
<dbReference type="EMBL" id="UOFF01000285">
    <property type="protein sequence ID" value="VAW56820.1"/>
    <property type="molecule type" value="Genomic_DNA"/>
</dbReference>
<dbReference type="InterPro" id="IPR003018">
    <property type="entry name" value="GAF"/>
</dbReference>
<evidence type="ECO:0000259" key="7">
    <source>
        <dbReference type="PROSITE" id="PS50109"/>
    </source>
</evidence>
<dbReference type="PROSITE" id="PS50112">
    <property type="entry name" value="PAS"/>
    <property type="match status" value="2"/>
</dbReference>
<evidence type="ECO:0000256" key="4">
    <source>
        <dbReference type="ARBA" id="ARBA00022679"/>
    </source>
</evidence>
<dbReference type="PANTHER" id="PTHR43065">
    <property type="entry name" value="SENSOR HISTIDINE KINASE"/>
    <property type="match status" value="1"/>
</dbReference>
<reference evidence="12" key="1">
    <citation type="submission" date="2018-06" db="EMBL/GenBank/DDBJ databases">
        <authorList>
            <person name="Zhirakovskaya E."/>
        </authorList>
    </citation>
    <scope>NUCLEOTIDE SEQUENCE</scope>
</reference>
<evidence type="ECO:0000259" key="9">
    <source>
        <dbReference type="PROSITE" id="PS50112"/>
    </source>
</evidence>
<feature type="domain" description="PAS" evidence="9">
    <location>
        <begin position="154"/>
        <end position="214"/>
    </location>
</feature>
<dbReference type="InterPro" id="IPR001789">
    <property type="entry name" value="Sig_transdc_resp-reg_receiver"/>
</dbReference>
<dbReference type="Gene3D" id="6.10.340.10">
    <property type="match status" value="1"/>
</dbReference>
<keyword evidence="6" id="KW-0472">Membrane</keyword>
<feature type="domain" description="PAC" evidence="10">
    <location>
        <begin position="504"/>
        <end position="558"/>
    </location>
</feature>
<dbReference type="SMART" id="SM00091">
    <property type="entry name" value="PAS"/>
    <property type="match status" value="2"/>
</dbReference>
<dbReference type="InterPro" id="IPR029016">
    <property type="entry name" value="GAF-like_dom_sf"/>
</dbReference>
<dbReference type="PROSITE" id="PS50113">
    <property type="entry name" value="PAC"/>
    <property type="match status" value="2"/>
</dbReference>
<dbReference type="GO" id="GO:0000155">
    <property type="term" value="F:phosphorelay sensor kinase activity"/>
    <property type="evidence" value="ECO:0007669"/>
    <property type="project" value="InterPro"/>
</dbReference>
<proteinExistence type="predicted"/>
<dbReference type="InterPro" id="IPR036890">
    <property type="entry name" value="HATPase_C_sf"/>
</dbReference>
<keyword evidence="5" id="KW-0418">Kinase</keyword>
<dbReference type="InterPro" id="IPR000700">
    <property type="entry name" value="PAS-assoc_C"/>
</dbReference>
<dbReference type="PANTHER" id="PTHR43065:SF42">
    <property type="entry name" value="TWO-COMPONENT SENSOR PPRA"/>
    <property type="match status" value="1"/>
</dbReference>
<dbReference type="InterPro" id="IPR011006">
    <property type="entry name" value="CheY-like_superfamily"/>
</dbReference>
<dbReference type="SUPFAM" id="SSF55785">
    <property type="entry name" value="PYP-like sensor domain (PAS domain)"/>
    <property type="match status" value="2"/>
</dbReference>
<feature type="domain" description="PAS" evidence="9">
    <location>
        <begin position="433"/>
        <end position="479"/>
    </location>
</feature>
<dbReference type="Pfam" id="PF13426">
    <property type="entry name" value="PAS_9"/>
    <property type="match status" value="1"/>
</dbReference>
<dbReference type="Gene3D" id="3.30.565.10">
    <property type="entry name" value="Histidine kinase-like ATPase, C-terminal domain"/>
    <property type="match status" value="1"/>
</dbReference>
<dbReference type="SMART" id="SM00086">
    <property type="entry name" value="PAC"/>
    <property type="match status" value="2"/>
</dbReference>
<dbReference type="SMART" id="SM00065">
    <property type="entry name" value="GAF"/>
    <property type="match status" value="1"/>
</dbReference>
<dbReference type="SMART" id="SM00387">
    <property type="entry name" value="HATPase_c"/>
    <property type="match status" value="1"/>
</dbReference>
<evidence type="ECO:0000256" key="5">
    <source>
        <dbReference type="ARBA" id="ARBA00022777"/>
    </source>
</evidence>
<evidence type="ECO:0000259" key="8">
    <source>
        <dbReference type="PROSITE" id="PS50110"/>
    </source>
</evidence>
<keyword evidence="6" id="KW-0812">Transmembrane</keyword>
<keyword evidence="4" id="KW-0808">Transferase</keyword>
<dbReference type="InterPro" id="IPR003594">
    <property type="entry name" value="HATPase_dom"/>
</dbReference>
<feature type="domain" description="PAC" evidence="10">
    <location>
        <begin position="229"/>
        <end position="280"/>
    </location>
</feature>
<dbReference type="Gene3D" id="3.30.450.40">
    <property type="match status" value="1"/>
</dbReference>
<dbReference type="InterPro" id="IPR036097">
    <property type="entry name" value="HisK_dim/P_sf"/>
</dbReference>
<dbReference type="CDD" id="cd00130">
    <property type="entry name" value="PAS"/>
    <property type="match status" value="2"/>
</dbReference>
<dbReference type="SUPFAM" id="SSF55781">
    <property type="entry name" value="GAF domain-like"/>
    <property type="match status" value="1"/>
</dbReference>
<dbReference type="AlphaFoldDB" id="A0A3B0WWI6"/>
<comment type="catalytic activity">
    <reaction evidence="1">
        <text>ATP + protein L-histidine = ADP + protein N-phospho-L-histidine.</text>
        <dbReference type="EC" id="2.7.13.3"/>
    </reaction>
</comment>
<keyword evidence="3" id="KW-0597">Phosphoprotein</keyword>
<dbReference type="PRINTS" id="PR00344">
    <property type="entry name" value="BCTRLSENSOR"/>
</dbReference>
<evidence type="ECO:0000256" key="6">
    <source>
        <dbReference type="SAM" id="Phobius"/>
    </source>
</evidence>
<dbReference type="Pfam" id="PF02518">
    <property type="entry name" value="HATPase_c"/>
    <property type="match status" value="1"/>
</dbReference>
<dbReference type="NCBIfam" id="TIGR00229">
    <property type="entry name" value="sensory_box"/>
    <property type="match status" value="2"/>
</dbReference>
<dbReference type="Pfam" id="PF00512">
    <property type="entry name" value="HisKA"/>
    <property type="match status" value="1"/>
</dbReference>
<evidence type="ECO:0000259" key="11">
    <source>
        <dbReference type="PROSITE" id="PS50885"/>
    </source>
</evidence>
<dbReference type="SUPFAM" id="SSF55874">
    <property type="entry name" value="ATPase domain of HSP90 chaperone/DNA topoisomerase II/histidine kinase"/>
    <property type="match status" value="1"/>
</dbReference>
<evidence type="ECO:0000256" key="3">
    <source>
        <dbReference type="ARBA" id="ARBA00022553"/>
    </source>
</evidence>
<dbReference type="InterPro" id="IPR013655">
    <property type="entry name" value="PAS_fold_3"/>
</dbReference>
<dbReference type="Gene3D" id="1.10.287.130">
    <property type="match status" value="1"/>
</dbReference>
<evidence type="ECO:0000256" key="2">
    <source>
        <dbReference type="ARBA" id="ARBA00012438"/>
    </source>
</evidence>
<dbReference type="InterPro" id="IPR035965">
    <property type="entry name" value="PAS-like_dom_sf"/>
</dbReference>
<dbReference type="InterPro" id="IPR001610">
    <property type="entry name" value="PAC"/>
</dbReference>
<evidence type="ECO:0000313" key="12">
    <source>
        <dbReference type="EMBL" id="VAW56820.1"/>
    </source>
</evidence>
<dbReference type="InterPro" id="IPR000014">
    <property type="entry name" value="PAS"/>
</dbReference>
<dbReference type="InterPro" id="IPR004358">
    <property type="entry name" value="Sig_transdc_His_kin-like_C"/>
</dbReference>
<keyword evidence="6" id="KW-1133">Transmembrane helix</keyword>
<feature type="domain" description="Response regulatory" evidence="8">
    <location>
        <begin position="816"/>
        <end position="932"/>
    </location>
</feature>
<dbReference type="SUPFAM" id="SSF52172">
    <property type="entry name" value="CheY-like"/>
    <property type="match status" value="1"/>
</dbReference>
<dbReference type="CDD" id="cd00082">
    <property type="entry name" value="HisKA"/>
    <property type="match status" value="1"/>
</dbReference>
<evidence type="ECO:0000256" key="1">
    <source>
        <dbReference type="ARBA" id="ARBA00000085"/>
    </source>
</evidence>
<dbReference type="GO" id="GO:0016020">
    <property type="term" value="C:membrane"/>
    <property type="evidence" value="ECO:0007669"/>
    <property type="project" value="InterPro"/>
</dbReference>
<accession>A0A3B0WWI6</accession>
<dbReference type="PROSITE" id="PS50110">
    <property type="entry name" value="RESPONSE_REGULATORY"/>
    <property type="match status" value="1"/>
</dbReference>
<dbReference type="Gene3D" id="3.30.450.20">
    <property type="entry name" value="PAS domain"/>
    <property type="match status" value="2"/>
</dbReference>
<protein>
    <recommendedName>
        <fullName evidence="2">histidine kinase</fullName>
        <ecNumber evidence="2">2.7.13.3</ecNumber>
    </recommendedName>
</protein>
<name>A0A3B0WWI6_9ZZZZ</name>
<dbReference type="Pfam" id="PF08447">
    <property type="entry name" value="PAS_3"/>
    <property type="match status" value="1"/>
</dbReference>
<gene>
    <name evidence="12" type="ORF">MNBD_GAMMA07-1264</name>
</gene>
<dbReference type="InterPro" id="IPR005467">
    <property type="entry name" value="His_kinase_dom"/>
</dbReference>
<dbReference type="SMART" id="SM00388">
    <property type="entry name" value="HisKA"/>
    <property type="match status" value="1"/>
</dbReference>
<feature type="transmembrane region" description="Helical" evidence="6">
    <location>
        <begin position="66"/>
        <end position="84"/>
    </location>
</feature>
<dbReference type="SMART" id="SM00304">
    <property type="entry name" value="HAMP"/>
    <property type="match status" value="1"/>
</dbReference>
<sequence length="938" mass="106146">MLHLHDYNDLALDTCPTESFLSDIKIHLEPNRLYVISEIKQNSQLLGWLYISSDLSIINSRFHDQLIFSGISLLSVLVLAWLFANWTQRLISSPIQAITKIAHDIENKGDHSLRVKISSDDEIGELANNFNAMLDALEVQKQRLISAKTEQLIISKRFRGLVESTSAIPWELDLKTWCFIYVGHQAEALLGYPREDWYQENFWPEHLHSDDRDESIAFCQSATADLRNHQFEYRMRCADGNYVWIHDDVQVICENGQPICLQGFMFDITARKHHEQAITNISAGISSESGDVFYNHLVEHFAKLFNVDYAFIGIINKNDNLQIDATTVYAHGKIVDNFSYSLIDTPCQNVVGKETCAYPSNVQKTFPNDQMLVDMEIEGYIGTPLFKSNGEPLGLLVVLDSKPIQSISQITELFEIFASRTSAEIERMQAEESVRKLSQAVEQSPNTVMITNPDGIIEYVNSAFTLTTGYTAEDVIGMNPRILQSGITQHHVYQDLWATIKQGNVWRGELINKHKDGSLYTEEETIAPLLNSNGKITHYVSIKIDITKRRETEEALRRSQKMEAIGQLSGGIAHDFNNQLGVIVGYLDMLKDKIQHDEMLDKWVDTATRASLRCVDLTRQLLTFSRRQSSETSYINANFKLVEMKTMVTRSVTPEVDVQYSLSEDLWLTETNSGEFQDAILNLIINSRDAMPNGGKIIIETQNIFLDEEYCALNANLTAGEYIQIMFSDTGTGMNKETLERVFEPFFTTKAEGKGTGLGMAMVYSFIKRYDGHIKVYSELNVGTTFRLYLPRIMPPNSTVKDNILHTEKPAHGTETVLIVDDEVDLLNLADKYLTDLGYHTLLAENASQALEVLNENNKIDLLFSDVVLPGGVNGYELAEQAVELQPRLKVLLASGFTAKAIEKSSLEKFAHHLLNKPYRRAALAQRVRMVLDTPNQE</sequence>
<dbReference type="Pfam" id="PF00672">
    <property type="entry name" value="HAMP"/>
    <property type="match status" value="1"/>
</dbReference>
<organism evidence="12">
    <name type="scientific">hydrothermal vent metagenome</name>
    <dbReference type="NCBI Taxonomy" id="652676"/>
    <lineage>
        <taxon>unclassified sequences</taxon>
        <taxon>metagenomes</taxon>
        <taxon>ecological metagenomes</taxon>
    </lineage>
</organism>
<dbReference type="InterPro" id="IPR003661">
    <property type="entry name" value="HisK_dim/P_dom"/>
</dbReference>
<feature type="domain" description="HAMP" evidence="11">
    <location>
        <begin position="89"/>
        <end position="142"/>
    </location>
</feature>
<dbReference type="EC" id="2.7.13.3" evidence="2"/>
<dbReference type="Pfam" id="PF00072">
    <property type="entry name" value="Response_reg"/>
    <property type="match status" value="1"/>
</dbReference>
<dbReference type="SMART" id="SM00448">
    <property type="entry name" value="REC"/>
    <property type="match status" value="1"/>
</dbReference>